<comment type="caution">
    <text evidence="2">The sequence shown here is derived from an EMBL/GenBank/DDBJ whole genome shotgun (WGS) entry which is preliminary data.</text>
</comment>
<gene>
    <name evidence="2" type="ORF">CCHR01_06918</name>
</gene>
<reference evidence="2" key="1">
    <citation type="submission" date="2023-01" db="EMBL/GenBank/DDBJ databases">
        <title>Colletotrichum chrysophilum M932 genome sequence.</title>
        <authorList>
            <person name="Baroncelli R."/>
        </authorList>
    </citation>
    <scope>NUCLEOTIDE SEQUENCE</scope>
    <source>
        <strain evidence="2">M932</strain>
    </source>
</reference>
<protein>
    <submittedName>
        <fullName evidence="2">Uncharacterized protein</fullName>
    </submittedName>
</protein>
<dbReference type="EMBL" id="JAQOWY010000119">
    <property type="protein sequence ID" value="KAK1850440.1"/>
    <property type="molecule type" value="Genomic_DNA"/>
</dbReference>
<proteinExistence type="predicted"/>
<sequence>MRQLELRSAMHDAMPTSSISC</sequence>
<evidence type="ECO:0000313" key="2">
    <source>
        <dbReference type="EMBL" id="KAK1850440.1"/>
    </source>
</evidence>
<accession>A0AAD9EJ89</accession>
<evidence type="ECO:0000313" key="3">
    <source>
        <dbReference type="Proteomes" id="UP001243330"/>
    </source>
</evidence>
<dbReference type="Proteomes" id="UP001243330">
    <property type="component" value="Unassembled WGS sequence"/>
</dbReference>
<organism evidence="2 3">
    <name type="scientific">Colletotrichum chrysophilum</name>
    <dbReference type="NCBI Taxonomy" id="1836956"/>
    <lineage>
        <taxon>Eukaryota</taxon>
        <taxon>Fungi</taxon>
        <taxon>Dikarya</taxon>
        <taxon>Ascomycota</taxon>
        <taxon>Pezizomycotina</taxon>
        <taxon>Sordariomycetes</taxon>
        <taxon>Hypocreomycetidae</taxon>
        <taxon>Glomerellales</taxon>
        <taxon>Glomerellaceae</taxon>
        <taxon>Colletotrichum</taxon>
        <taxon>Colletotrichum gloeosporioides species complex</taxon>
    </lineage>
</organism>
<dbReference type="AlphaFoldDB" id="A0AAD9EJ89"/>
<feature type="region of interest" description="Disordered" evidence="1">
    <location>
        <begin position="1"/>
        <end position="21"/>
    </location>
</feature>
<keyword evidence="3" id="KW-1185">Reference proteome</keyword>
<feature type="compositionally biased region" description="Basic and acidic residues" evidence="1">
    <location>
        <begin position="1"/>
        <end position="10"/>
    </location>
</feature>
<evidence type="ECO:0000256" key="1">
    <source>
        <dbReference type="SAM" id="MobiDB-lite"/>
    </source>
</evidence>
<name>A0AAD9EJ89_9PEZI</name>